<sequence length="751" mass="77124">MTVMDDLTGLREDALALHRRVVAQFGGHIPQALLEALGARQERLAAARFHLVVCGEFGRGKSSLLNALVRRPGLFPVDVDVTTSIATTLAWGERETAVVHFAPDPVGRRPAPEPLTIPLEQVAEYVTEQGNPRNAKRVVAVEMTAPLEFLASGLVLVDTPGTGGLNPEHTAVTWAFLSRADAVLFVASAGEPLGTPELEILERALAECDTVITVVTMIDRVVDPEPFVTATRERVAAAIGREPADLVVIGVSALREHRAAVAQAEDEDEDEAEDEGEAGAEGGAGGAGRAGGSGGSGARSASSGFVALERELWGGLAATCGVQQVHRLLDGDEEAVGAAAAPWENEAQALTGDHALEDIDTRIAATRTAVRDLRSNKAKWRTELAGEIEAASRPIRRALDDRLDRIRDDFRKRLSTEETFSDPESIVRHVAQRLVEAAQEANTALASAVEAVAADYSAQTTFDLAGSGPGGSTVRGEAPGMPTIKVRGEPSWFAKARASWFGSRTGFAVGAAAGGILGSFIPVIGNIVGAIVGGAGGLIFGWVAGVRDTNRTAAEHRRREVANALREHVLPLIESARRQAGTDLADQVRAETRALTAALDTGLAAQDQSLTASLTGLAETRILTEAQRAERQKHVRAALGRCAAVQEAIDTLRGRADALADRAGRESGGANGNGGAGGNGGTGGNGSAGGNGSGAAGASGGSGTSKDGGASGDPSASRTAGTSGAPGPAGAAGTAEADRAAEAPGTTETEG</sequence>
<dbReference type="Gene3D" id="3.40.50.300">
    <property type="entry name" value="P-loop containing nucleotide triphosphate hydrolases"/>
    <property type="match status" value="1"/>
</dbReference>
<dbReference type="InterPro" id="IPR027417">
    <property type="entry name" value="P-loop_NTPase"/>
</dbReference>
<feature type="compositionally biased region" description="Gly residues" evidence="1">
    <location>
        <begin position="666"/>
        <end position="703"/>
    </location>
</feature>
<feature type="region of interest" description="Disordered" evidence="1">
    <location>
        <begin position="260"/>
        <end position="300"/>
    </location>
</feature>
<feature type="region of interest" description="Disordered" evidence="1">
    <location>
        <begin position="663"/>
        <end position="751"/>
    </location>
</feature>
<evidence type="ECO:0000256" key="1">
    <source>
        <dbReference type="SAM" id="MobiDB-lite"/>
    </source>
</evidence>
<evidence type="ECO:0000313" key="3">
    <source>
        <dbReference type="EMBL" id="GAA2038389.1"/>
    </source>
</evidence>
<dbReference type="PANTHER" id="PTHR43681:SF1">
    <property type="entry name" value="SARCALUMENIN"/>
    <property type="match status" value="1"/>
</dbReference>
<evidence type="ECO:0000259" key="2">
    <source>
        <dbReference type="Pfam" id="PF00350"/>
    </source>
</evidence>
<gene>
    <name evidence="3" type="ORF">GCM10009839_44900</name>
</gene>
<dbReference type="SUPFAM" id="SSF52540">
    <property type="entry name" value="P-loop containing nucleoside triphosphate hydrolases"/>
    <property type="match status" value="1"/>
</dbReference>
<dbReference type="PANTHER" id="PTHR43681">
    <property type="entry name" value="TRANSMEMBRANE GTPASE FZO"/>
    <property type="match status" value="1"/>
</dbReference>
<proteinExistence type="predicted"/>
<protein>
    <recommendedName>
        <fullName evidence="2">Dynamin N-terminal domain-containing protein</fullName>
    </recommendedName>
</protein>
<dbReference type="InterPro" id="IPR051943">
    <property type="entry name" value="TRAFAC_Dynamin-like_GTPase"/>
</dbReference>
<reference evidence="3 4" key="1">
    <citation type="journal article" date="2019" name="Int. J. Syst. Evol. Microbiol.">
        <title>The Global Catalogue of Microorganisms (GCM) 10K type strain sequencing project: providing services to taxonomists for standard genome sequencing and annotation.</title>
        <authorList>
            <consortium name="The Broad Institute Genomics Platform"/>
            <consortium name="The Broad Institute Genome Sequencing Center for Infectious Disease"/>
            <person name="Wu L."/>
            <person name="Ma J."/>
        </authorList>
    </citation>
    <scope>NUCLEOTIDE SEQUENCE [LARGE SCALE GENOMIC DNA]</scope>
    <source>
        <strain evidence="3 4">JCM 16014</strain>
    </source>
</reference>
<dbReference type="Pfam" id="PF00350">
    <property type="entry name" value="Dynamin_N"/>
    <property type="match status" value="1"/>
</dbReference>
<feature type="compositionally biased region" description="Low complexity" evidence="1">
    <location>
        <begin position="742"/>
        <end position="751"/>
    </location>
</feature>
<dbReference type="Proteomes" id="UP001500751">
    <property type="component" value="Unassembled WGS sequence"/>
</dbReference>
<comment type="caution">
    <text evidence="3">The sequence shown here is derived from an EMBL/GenBank/DDBJ whole genome shotgun (WGS) entry which is preliminary data.</text>
</comment>
<feature type="compositionally biased region" description="Low complexity" evidence="1">
    <location>
        <begin position="719"/>
        <end position="735"/>
    </location>
</feature>
<dbReference type="InterPro" id="IPR045063">
    <property type="entry name" value="Dynamin_N"/>
</dbReference>
<dbReference type="EMBL" id="BAAAQN010000026">
    <property type="protein sequence ID" value="GAA2038389.1"/>
    <property type="molecule type" value="Genomic_DNA"/>
</dbReference>
<name>A0ABN2UJE6_9ACTN</name>
<feature type="compositionally biased region" description="Gly residues" evidence="1">
    <location>
        <begin position="279"/>
        <end position="297"/>
    </location>
</feature>
<keyword evidence="4" id="KW-1185">Reference proteome</keyword>
<accession>A0ABN2UJE6</accession>
<organism evidence="3 4">
    <name type="scientific">Catenulispora yoronensis</name>
    <dbReference type="NCBI Taxonomy" id="450799"/>
    <lineage>
        <taxon>Bacteria</taxon>
        <taxon>Bacillati</taxon>
        <taxon>Actinomycetota</taxon>
        <taxon>Actinomycetes</taxon>
        <taxon>Catenulisporales</taxon>
        <taxon>Catenulisporaceae</taxon>
        <taxon>Catenulispora</taxon>
    </lineage>
</organism>
<feature type="compositionally biased region" description="Acidic residues" evidence="1">
    <location>
        <begin position="264"/>
        <end position="278"/>
    </location>
</feature>
<evidence type="ECO:0000313" key="4">
    <source>
        <dbReference type="Proteomes" id="UP001500751"/>
    </source>
</evidence>
<feature type="domain" description="Dynamin N-terminal" evidence="2">
    <location>
        <begin position="51"/>
        <end position="215"/>
    </location>
</feature>